<dbReference type="GO" id="GO:0005096">
    <property type="term" value="F:GTPase activator activity"/>
    <property type="evidence" value="ECO:0007669"/>
    <property type="project" value="UniProtKB-KW"/>
</dbReference>
<dbReference type="InterPro" id="IPR051025">
    <property type="entry name" value="RhoGAP"/>
</dbReference>
<dbReference type="Pfam" id="PF00169">
    <property type="entry name" value="PH"/>
    <property type="match status" value="1"/>
</dbReference>
<dbReference type="InterPro" id="IPR011993">
    <property type="entry name" value="PH-like_dom_sf"/>
</dbReference>
<evidence type="ECO:0000256" key="3">
    <source>
        <dbReference type="SAM" id="MobiDB-lite"/>
    </source>
</evidence>
<dbReference type="SMART" id="SM00028">
    <property type="entry name" value="TPR"/>
    <property type="match status" value="2"/>
</dbReference>
<gene>
    <name evidence="6" type="ORF">HPHI1048_LOCUS17532</name>
</gene>
<dbReference type="PANTHER" id="PTHR15228:SF25">
    <property type="entry name" value="F-BAR DOMAIN-CONTAINING PROTEIN"/>
    <property type="match status" value="1"/>
</dbReference>
<dbReference type="PROSITE" id="PS50238">
    <property type="entry name" value="RHOGAP"/>
    <property type="match status" value="1"/>
</dbReference>
<evidence type="ECO:0000256" key="2">
    <source>
        <dbReference type="PROSITE-ProRule" id="PRU00339"/>
    </source>
</evidence>
<feature type="region of interest" description="Disordered" evidence="3">
    <location>
        <begin position="680"/>
        <end position="701"/>
    </location>
</feature>
<dbReference type="SMART" id="SM00233">
    <property type="entry name" value="PH"/>
    <property type="match status" value="1"/>
</dbReference>
<dbReference type="Gene3D" id="1.25.40.10">
    <property type="entry name" value="Tetratricopeptide repeat domain"/>
    <property type="match status" value="1"/>
</dbReference>
<reference evidence="6" key="1">
    <citation type="submission" date="2021-01" db="EMBL/GenBank/DDBJ databases">
        <authorList>
            <person name="Corre E."/>
            <person name="Pelletier E."/>
            <person name="Niang G."/>
            <person name="Scheremetjew M."/>
            <person name="Finn R."/>
            <person name="Kale V."/>
            <person name="Holt S."/>
            <person name="Cochrane G."/>
            <person name="Meng A."/>
            <person name="Brown T."/>
            <person name="Cohen L."/>
        </authorList>
    </citation>
    <scope>NUCLEOTIDE SEQUENCE</scope>
    <source>
        <strain evidence="6">CCMP325</strain>
    </source>
</reference>
<dbReference type="Pfam" id="PF13716">
    <property type="entry name" value="CRAL_TRIO_2"/>
    <property type="match status" value="1"/>
</dbReference>
<feature type="domain" description="PH" evidence="4">
    <location>
        <begin position="199"/>
        <end position="312"/>
    </location>
</feature>
<dbReference type="InterPro" id="IPR000198">
    <property type="entry name" value="RhoGAP_dom"/>
</dbReference>
<feature type="compositionally biased region" description="Basic and acidic residues" evidence="3">
    <location>
        <begin position="689"/>
        <end position="701"/>
    </location>
</feature>
<organism evidence="6">
    <name type="scientific">Hanusia phi</name>
    <dbReference type="NCBI Taxonomy" id="3032"/>
    <lineage>
        <taxon>Eukaryota</taxon>
        <taxon>Cryptophyceae</taxon>
        <taxon>Pyrenomonadales</taxon>
        <taxon>Geminigeraceae</taxon>
        <taxon>Hanusia</taxon>
    </lineage>
</organism>
<dbReference type="Gene3D" id="1.10.555.10">
    <property type="entry name" value="Rho GTPase activation protein"/>
    <property type="match status" value="1"/>
</dbReference>
<dbReference type="Gene3D" id="2.30.29.30">
    <property type="entry name" value="Pleckstrin-homology domain (PH domain)/Phosphotyrosine-binding domain (PTB)"/>
    <property type="match status" value="1"/>
</dbReference>
<evidence type="ECO:0000313" key="6">
    <source>
        <dbReference type="EMBL" id="CAD8497161.1"/>
    </source>
</evidence>
<dbReference type="SUPFAM" id="SSF48350">
    <property type="entry name" value="GTPase activation domain, GAP"/>
    <property type="match status" value="1"/>
</dbReference>
<keyword evidence="2" id="KW-0802">TPR repeat</keyword>
<dbReference type="AlphaFoldDB" id="A0A7S0HTU6"/>
<dbReference type="PANTHER" id="PTHR15228">
    <property type="entry name" value="SPERMATHECAL PHYSIOLOGY VARIANT"/>
    <property type="match status" value="1"/>
</dbReference>
<accession>A0A7S0HTU6</accession>
<dbReference type="InterPro" id="IPR011990">
    <property type="entry name" value="TPR-like_helical_dom_sf"/>
</dbReference>
<dbReference type="PROSITE" id="PS50003">
    <property type="entry name" value="PH_DOMAIN"/>
    <property type="match status" value="1"/>
</dbReference>
<protein>
    <submittedName>
        <fullName evidence="6">Uncharacterized protein</fullName>
    </submittedName>
</protein>
<dbReference type="SUPFAM" id="SSF50729">
    <property type="entry name" value="PH domain-like"/>
    <property type="match status" value="1"/>
</dbReference>
<dbReference type="InterPro" id="IPR001849">
    <property type="entry name" value="PH_domain"/>
</dbReference>
<dbReference type="SMART" id="SM00324">
    <property type="entry name" value="RhoGAP"/>
    <property type="match status" value="1"/>
</dbReference>
<dbReference type="Pfam" id="PF00620">
    <property type="entry name" value="RhoGAP"/>
    <property type="match status" value="1"/>
</dbReference>
<dbReference type="InterPro" id="IPR019734">
    <property type="entry name" value="TPR_rpt"/>
</dbReference>
<dbReference type="CDD" id="cd00159">
    <property type="entry name" value="RhoGAP"/>
    <property type="match status" value="1"/>
</dbReference>
<feature type="domain" description="Rho-GAP" evidence="5">
    <location>
        <begin position="319"/>
        <end position="517"/>
    </location>
</feature>
<dbReference type="InterPro" id="IPR036865">
    <property type="entry name" value="CRAL-TRIO_dom_sf"/>
</dbReference>
<evidence type="ECO:0000259" key="4">
    <source>
        <dbReference type="PROSITE" id="PS50003"/>
    </source>
</evidence>
<dbReference type="EMBL" id="HBEO01026054">
    <property type="protein sequence ID" value="CAD8497161.1"/>
    <property type="molecule type" value="Transcribed_RNA"/>
</dbReference>
<evidence type="ECO:0000256" key="1">
    <source>
        <dbReference type="ARBA" id="ARBA00022468"/>
    </source>
</evidence>
<feature type="repeat" description="TPR" evidence="2">
    <location>
        <begin position="587"/>
        <end position="620"/>
    </location>
</feature>
<proteinExistence type="predicted"/>
<dbReference type="Gene3D" id="3.40.525.10">
    <property type="entry name" value="CRAL-TRIO lipid binding domain"/>
    <property type="match status" value="1"/>
</dbReference>
<dbReference type="InterPro" id="IPR008936">
    <property type="entry name" value="Rho_GTPase_activation_prot"/>
</dbReference>
<name>A0A7S0HTU6_9CRYP</name>
<evidence type="ECO:0000259" key="5">
    <source>
        <dbReference type="PROSITE" id="PS50238"/>
    </source>
</evidence>
<sequence length="723" mass="82868">MPRRTLWWETGMAGGLEVQEKTQFVSLQQEMRRKARTSNLSRFEKMGIIRRINTRQGDCLVVFDDKEMINCSEEEWQEVFHFVLLKLDEIAETRYLLLYRHSRSVRLPAFAWWRRSYLTLGRKITKHATKIYIETPSFACRERIVFLSNVVSEKGMRKIHKLEDLKGLVQDEDYEQLQQTMPRPQVPEARGASTRLFLDIVLEGVLYKQSKDKNLIGVKTWKKRWVAVGREALYLYNSASRPEADQEPKSIILLEGVSIVPCNSSSKRSFTFTLKLPSRNAEAEEEKELINFAGQSDNDTERWITAITSQASSTQVFGCSLEVHLRNSNSMSDLPVVAKRCIAAIKQRGLQSEGILRVAGSARRIQRLRLLFDVVGDYNMEEESDIHTVASVLKLYLRELPEPVIPFEFYQGMVELIDTKTEARVPESKLERLGRIICLMPDCNKRLLFALLELAVEITNNVDMNKMSAQGVATVLGPSLLHPKRQAEDTASVQMLSDSIAANRVTLVLIENFEFFRSYLSTTTMDSNQAELESYEEFKERVCRQLNLEGRDKSKPLSVKDPGQSLSVLSKEVEELQRVLQDYPDDPEKWENLASVQTRACEYEDAIMSYEKAIQLHAKQGTSNAQNYIKMGLIFESLGKTDQAKEIYRKCGSLPGGLIAGYMLQDLMKRMQLQENNEAGIEAPSQERSLSHMSEDRDKIQGRCPTCSHRQRFCKCQRDSQDS</sequence>
<dbReference type="PROSITE" id="PS50005">
    <property type="entry name" value="TPR"/>
    <property type="match status" value="1"/>
</dbReference>
<dbReference type="GO" id="GO:0007165">
    <property type="term" value="P:signal transduction"/>
    <property type="evidence" value="ECO:0007669"/>
    <property type="project" value="InterPro"/>
</dbReference>
<dbReference type="Pfam" id="PF13181">
    <property type="entry name" value="TPR_8"/>
    <property type="match status" value="1"/>
</dbReference>
<dbReference type="SUPFAM" id="SSF48452">
    <property type="entry name" value="TPR-like"/>
    <property type="match status" value="1"/>
</dbReference>
<dbReference type="InterPro" id="IPR001251">
    <property type="entry name" value="CRAL-TRIO_dom"/>
</dbReference>
<keyword evidence="1" id="KW-0343">GTPase activation</keyword>